<feature type="transmembrane region" description="Helical" evidence="1">
    <location>
        <begin position="6"/>
        <end position="27"/>
    </location>
</feature>
<dbReference type="Pfam" id="PF09546">
    <property type="entry name" value="Spore_III_AE"/>
    <property type="match status" value="1"/>
</dbReference>
<protein>
    <submittedName>
        <fullName evidence="2">Stage III sporulation protein AE</fullName>
    </submittedName>
</protein>
<keyword evidence="1" id="KW-1133">Transmembrane helix</keyword>
<comment type="caution">
    <text evidence="2">The sequence shown here is derived from an EMBL/GenBank/DDBJ whole genome shotgun (WGS) entry which is preliminary data.</text>
</comment>
<reference evidence="2 3" key="1">
    <citation type="submission" date="2019-11" db="EMBL/GenBank/DDBJ databases">
        <title>Draft genome sequence of Blautia luti DSM 14534T, isolated from human stool.</title>
        <authorList>
            <person name="Ortiz R."/>
            <person name="Melis-Arcos F."/>
            <person name="Covarrubias P."/>
            <person name="Cardenas J.P."/>
            <person name="Perez-Donoso J."/>
            <person name="Almonacid D."/>
        </authorList>
    </citation>
    <scope>NUCLEOTIDE SEQUENCE [LARGE SCALE GENOMIC DNA]</scope>
    <source>
        <strain evidence="2 3">DSM 14534</strain>
    </source>
</reference>
<feature type="transmembrane region" description="Helical" evidence="1">
    <location>
        <begin position="111"/>
        <end position="129"/>
    </location>
</feature>
<keyword evidence="1" id="KW-0472">Membrane</keyword>
<dbReference type="AlphaFoldDB" id="A0A844GIV3"/>
<dbReference type="EMBL" id="WMBC01000005">
    <property type="protein sequence ID" value="MTD61199.1"/>
    <property type="molecule type" value="Genomic_DNA"/>
</dbReference>
<evidence type="ECO:0000313" key="3">
    <source>
        <dbReference type="Proteomes" id="UP000437824"/>
    </source>
</evidence>
<feature type="transmembrane region" description="Helical" evidence="1">
    <location>
        <begin position="178"/>
        <end position="199"/>
    </location>
</feature>
<dbReference type="RefSeq" id="WP_154780239.1">
    <property type="nucleotide sequence ID" value="NZ_WMBC01000005.1"/>
</dbReference>
<evidence type="ECO:0000256" key="1">
    <source>
        <dbReference type="SAM" id="Phobius"/>
    </source>
</evidence>
<feature type="transmembrane region" description="Helical" evidence="1">
    <location>
        <begin position="135"/>
        <end position="157"/>
    </location>
</feature>
<feature type="transmembrane region" description="Helical" evidence="1">
    <location>
        <begin position="205"/>
        <end position="227"/>
    </location>
</feature>
<dbReference type="Proteomes" id="UP000437824">
    <property type="component" value="Unassembled WGS sequence"/>
</dbReference>
<organism evidence="2 3">
    <name type="scientific">Blautia luti DSM 14534 = JCM 17040</name>
    <dbReference type="NCBI Taxonomy" id="649762"/>
    <lineage>
        <taxon>Bacteria</taxon>
        <taxon>Bacillati</taxon>
        <taxon>Bacillota</taxon>
        <taxon>Clostridia</taxon>
        <taxon>Lachnospirales</taxon>
        <taxon>Lachnospiraceae</taxon>
        <taxon>Blautia</taxon>
    </lineage>
</organism>
<name>A0A844GIV3_9FIRM</name>
<keyword evidence="1" id="KW-0812">Transmembrane</keyword>
<sequence>MNRGIKILAVFFLAVWLWGIGTVCCYGSTEKGQDKEQNTDQTDPEAAEGMLEEIEFGKIQKMVDELLGEQSFSLKEAVINMINGEEPISKEAVRGVLYSFFFSGLKNEKTLFFRLLLLVLLAAVLDGFVDVFENGQIGAVSFYVVYLVLFMMLMEAFGRLSSTLTVRLNWLGEFMKTLAPAYFLAVSTANGVSTAAVFYEGVLLLVWMIQWVLVNFLLPGVNLCILLKMVNYLSKEEMLSKMSELLEVVISWALKTLIGLAVGLQVVKNLVAPVMDSLKRTAVGKTAGAIPGIGNAVNAITQLILTSAVLVRNSFGAVILVLIAAAGLQPLIHYGALSLSYRFLAALAQPVSDKRIVGALSTMGEGCAWLLKLLLTAQILCMLAFLVLMAGG</sequence>
<feature type="transmembrane region" description="Helical" evidence="1">
    <location>
        <begin position="287"/>
        <end position="311"/>
    </location>
</feature>
<accession>A0A844GIV3</accession>
<gene>
    <name evidence="2" type="ORF">GKZ57_07945</name>
</gene>
<feature type="transmembrane region" description="Helical" evidence="1">
    <location>
        <begin position="318"/>
        <end position="337"/>
    </location>
</feature>
<feature type="transmembrane region" description="Helical" evidence="1">
    <location>
        <begin position="369"/>
        <end position="390"/>
    </location>
</feature>
<feature type="transmembrane region" description="Helical" evidence="1">
    <location>
        <begin position="248"/>
        <end position="267"/>
    </location>
</feature>
<dbReference type="InterPro" id="IPR014194">
    <property type="entry name" value="Spore_III_AE"/>
</dbReference>
<evidence type="ECO:0000313" key="2">
    <source>
        <dbReference type="EMBL" id="MTD61199.1"/>
    </source>
</evidence>
<proteinExistence type="predicted"/>